<dbReference type="Ensembl" id="ENSAMET00000040005.1">
    <property type="protein sequence ID" value="ENSAMEP00000042420.1"/>
    <property type="gene ID" value="ENSAMEG00000030780.1"/>
</dbReference>
<organism evidence="2 3">
    <name type="scientific">Ailuropoda melanoleuca</name>
    <name type="common">Giant panda</name>
    <dbReference type="NCBI Taxonomy" id="9646"/>
    <lineage>
        <taxon>Eukaryota</taxon>
        <taxon>Metazoa</taxon>
        <taxon>Chordata</taxon>
        <taxon>Craniata</taxon>
        <taxon>Vertebrata</taxon>
        <taxon>Euteleostomi</taxon>
        <taxon>Mammalia</taxon>
        <taxon>Eutheria</taxon>
        <taxon>Laurasiatheria</taxon>
        <taxon>Carnivora</taxon>
        <taxon>Caniformia</taxon>
        <taxon>Ursidae</taxon>
        <taxon>Ailuropoda</taxon>
    </lineage>
</organism>
<dbReference type="Proteomes" id="UP000008912">
    <property type="component" value="Unassembled WGS sequence"/>
</dbReference>
<protein>
    <submittedName>
        <fullName evidence="2">Uncharacterized protein</fullName>
    </submittedName>
</protein>
<sequence>MQGLISQPRDHYLSRNQKSDAPPTDHPGTPGSLMFINSTGSPVGNPSLLPALTGTFWAVDFLVLDKGRQPAAGPPAGPAPVRPLPAVKPVVFVQCVASAESLATLRAGKGLLLGVGLPVQREVGLPAEGFATFPALERPLARVQPLVQEEQAVVLEGLLAHGALVELVPRGSLVCCAEQGILTAAVFSGALPGVQSVVLEERGPTDEALPALQARVRPLPAVDAAVLVEGEPAAEGLPALATLVGLLPRVELLVLPEPGAAAKGLPALATLVGLLPRVDSVVCRQLSALPEGLAAVAALVGLLLRVDQLVSQQDGALLEGLAALGALVGLGPRVDDLVSEQQRVVLEGLAAGTPVHPTPNSVHRARPSLFLLRGLGGCAKVPTRTACLGVEGSFI</sequence>
<reference evidence="2" key="2">
    <citation type="submission" date="2025-08" db="UniProtKB">
        <authorList>
            <consortium name="Ensembl"/>
        </authorList>
    </citation>
    <scope>IDENTIFICATION</scope>
</reference>
<dbReference type="InParanoid" id="A0A7N5KME1"/>
<dbReference type="PANTHER" id="PTHR33426">
    <property type="entry name" value="C2H2-TYPE DOMAIN-CONTAINING PROTEIN"/>
    <property type="match status" value="1"/>
</dbReference>
<feature type="region of interest" description="Disordered" evidence="1">
    <location>
        <begin position="1"/>
        <end position="33"/>
    </location>
</feature>
<evidence type="ECO:0000313" key="2">
    <source>
        <dbReference type="Ensembl" id="ENSAMEP00000042420.1"/>
    </source>
</evidence>
<reference evidence="2" key="3">
    <citation type="submission" date="2025-09" db="UniProtKB">
        <authorList>
            <consortium name="Ensembl"/>
        </authorList>
    </citation>
    <scope>IDENTIFICATION</scope>
</reference>
<dbReference type="PANTHER" id="PTHR33426:SF45">
    <property type="entry name" value="IMMUNODEFICIENCY LENTIVIRAL MATRIX N-TERMINAL DOMAIN-CONTAINING PROTEIN-RELATED"/>
    <property type="match status" value="1"/>
</dbReference>
<evidence type="ECO:0000256" key="1">
    <source>
        <dbReference type="SAM" id="MobiDB-lite"/>
    </source>
</evidence>
<name>A0A7N5KME1_AILME</name>
<dbReference type="GeneTree" id="ENSGT00940000163677"/>
<proteinExistence type="predicted"/>
<reference evidence="2 3" key="1">
    <citation type="journal article" date="2010" name="Nature">
        <title>The sequence and de novo assembly of the giant panda genome.</title>
        <authorList>
            <person name="Li R."/>
            <person name="Fan W."/>
            <person name="Tian G."/>
            <person name="Zhu H."/>
            <person name="He L."/>
            <person name="Cai J."/>
            <person name="Huang Q."/>
            <person name="Cai Q."/>
            <person name="Li B."/>
            <person name="Bai Y."/>
            <person name="Zhang Z."/>
            <person name="Zhang Y."/>
            <person name="Wang W."/>
            <person name="Li J."/>
            <person name="Wei F."/>
            <person name="Li H."/>
            <person name="Jian M."/>
            <person name="Li J."/>
            <person name="Zhang Z."/>
            <person name="Nielsen R."/>
            <person name="Li D."/>
            <person name="Gu W."/>
            <person name="Yang Z."/>
            <person name="Xuan Z."/>
            <person name="Ryder O.A."/>
            <person name="Leung F.C."/>
            <person name="Zhou Y."/>
            <person name="Cao J."/>
            <person name="Sun X."/>
            <person name="Fu Y."/>
            <person name="Fang X."/>
            <person name="Guo X."/>
            <person name="Wang B."/>
            <person name="Hou R."/>
            <person name="Shen F."/>
            <person name="Mu B."/>
            <person name="Ni P."/>
            <person name="Lin R."/>
            <person name="Qian W."/>
            <person name="Wang G."/>
            <person name="Yu C."/>
            <person name="Nie W."/>
            <person name="Wang J."/>
            <person name="Wu Z."/>
            <person name="Liang H."/>
            <person name="Min J."/>
            <person name="Wu Q."/>
            <person name="Cheng S."/>
            <person name="Ruan J."/>
            <person name="Wang M."/>
            <person name="Shi Z."/>
            <person name="Wen M."/>
            <person name="Liu B."/>
            <person name="Ren X."/>
            <person name="Zheng H."/>
            <person name="Dong D."/>
            <person name="Cook K."/>
            <person name="Shan G."/>
            <person name="Zhang H."/>
            <person name="Kosiol C."/>
            <person name="Xie X."/>
            <person name="Lu Z."/>
            <person name="Zheng H."/>
            <person name="Li Y."/>
            <person name="Steiner C.C."/>
            <person name="Lam T.T."/>
            <person name="Lin S."/>
            <person name="Zhang Q."/>
            <person name="Li G."/>
            <person name="Tian J."/>
            <person name="Gong T."/>
            <person name="Liu H."/>
            <person name="Zhang D."/>
            <person name="Fang L."/>
            <person name="Ye C."/>
            <person name="Zhang J."/>
            <person name="Hu W."/>
            <person name="Xu A."/>
            <person name="Ren Y."/>
            <person name="Zhang G."/>
            <person name="Bruford M.W."/>
            <person name="Li Q."/>
            <person name="Ma L."/>
            <person name="Guo Y."/>
            <person name="An N."/>
            <person name="Hu Y."/>
            <person name="Zheng Y."/>
            <person name="Shi Y."/>
            <person name="Li Z."/>
            <person name="Liu Q."/>
            <person name="Chen Y."/>
            <person name="Zhao J."/>
            <person name="Qu N."/>
            <person name="Zhao S."/>
            <person name="Tian F."/>
            <person name="Wang X."/>
            <person name="Wang H."/>
            <person name="Xu L."/>
            <person name="Liu X."/>
            <person name="Vinar T."/>
            <person name="Wang Y."/>
            <person name="Lam T.W."/>
            <person name="Yiu S.M."/>
            <person name="Liu S."/>
            <person name="Zhang H."/>
            <person name="Li D."/>
            <person name="Huang Y."/>
            <person name="Wang X."/>
            <person name="Yang G."/>
            <person name="Jiang Z."/>
            <person name="Wang J."/>
            <person name="Qin N."/>
            <person name="Li L."/>
            <person name="Li J."/>
            <person name="Bolund L."/>
            <person name="Kristiansen K."/>
            <person name="Wong G.K."/>
            <person name="Olson M."/>
            <person name="Zhang X."/>
            <person name="Li S."/>
            <person name="Yang H."/>
            <person name="Wang J."/>
            <person name="Wang J."/>
        </authorList>
    </citation>
    <scope>NUCLEOTIDE SEQUENCE [LARGE SCALE GENOMIC DNA]</scope>
</reference>
<keyword evidence="3" id="KW-1185">Reference proteome</keyword>
<dbReference type="AlphaFoldDB" id="A0A7N5KME1"/>
<accession>A0A7N5KME1</accession>
<evidence type="ECO:0000313" key="3">
    <source>
        <dbReference type="Proteomes" id="UP000008912"/>
    </source>
</evidence>